<dbReference type="EMBL" id="JAIWYP010000011">
    <property type="protein sequence ID" value="KAH3735157.1"/>
    <property type="molecule type" value="Genomic_DNA"/>
</dbReference>
<evidence type="ECO:0000313" key="2">
    <source>
        <dbReference type="Proteomes" id="UP000828390"/>
    </source>
</evidence>
<sequence>MSLFHHAVTCELWDVVLQSSNKACDSAANTPITGLRSELLFCDMFNISIILNTVSKEVFGIFRDTSLGILDLRTSECVSQASEIIAKLFKLKKLHVWGTFMSRCVFQLPSSLQDISLQNVDCSSERLCSLLITLSSCGHPVTCALMNVVFQSSNNPFGEALETQASDLRSELISCDMSDITVILKSVSFEIFEIFRDTSIGILELRTSECASQASGIIATLWKLKTLHVW</sequence>
<comment type="caution">
    <text evidence="1">The sequence shown here is derived from an EMBL/GenBank/DDBJ whole genome shotgun (WGS) entry which is preliminary data.</text>
</comment>
<reference evidence="1" key="1">
    <citation type="journal article" date="2019" name="bioRxiv">
        <title>The Genome of the Zebra Mussel, Dreissena polymorpha: A Resource for Invasive Species Research.</title>
        <authorList>
            <person name="McCartney M.A."/>
            <person name="Auch B."/>
            <person name="Kono T."/>
            <person name="Mallez S."/>
            <person name="Zhang Y."/>
            <person name="Obille A."/>
            <person name="Becker A."/>
            <person name="Abrahante J.E."/>
            <person name="Garbe J."/>
            <person name="Badalamenti J.P."/>
            <person name="Herman A."/>
            <person name="Mangelson H."/>
            <person name="Liachko I."/>
            <person name="Sullivan S."/>
            <person name="Sone E.D."/>
            <person name="Koren S."/>
            <person name="Silverstein K.A.T."/>
            <person name="Beckman K.B."/>
            <person name="Gohl D.M."/>
        </authorList>
    </citation>
    <scope>NUCLEOTIDE SEQUENCE</scope>
    <source>
        <strain evidence="1">Duluth1</strain>
        <tissue evidence="1">Whole animal</tissue>
    </source>
</reference>
<accession>A0A9D4HW80</accession>
<name>A0A9D4HW80_DREPO</name>
<proteinExistence type="predicted"/>
<dbReference type="Proteomes" id="UP000828390">
    <property type="component" value="Unassembled WGS sequence"/>
</dbReference>
<protein>
    <submittedName>
        <fullName evidence="1">Uncharacterized protein</fullName>
    </submittedName>
</protein>
<keyword evidence="2" id="KW-1185">Reference proteome</keyword>
<organism evidence="1 2">
    <name type="scientific">Dreissena polymorpha</name>
    <name type="common">Zebra mussel</name>
    <name type="synonym">Mytilus polymorpha</name>
    <dbReference type="NCBI Taxonomy" id="45954"/>
    <lineage>
        <taxon>Eukaryota</taxon>
        <taxon>Metazoa</taxon>
        <taxon>Spiralia</taxon>
        <taxon>Lophotrochozoa</taxon>
        <taxon>Mollusca</taxon>
        <taxon>Bivalvia</taxon>
        <taxon>Autobranchia</taxon>
        <taxon>Heteroconchia</taxon>
        <taxon>Euheterodonta</taxon>
        <taxon>Imparidentia</taxon>
        <taxon>Neoheterodontei</taxon>
        <taxon>Myida</taxon>
        <taxon>Dreissenoidea</taxon>
        <taxon>Dreissenidae</taxon>
        <taxon>Dreissena</taxon>
    </lineage>
</organism>
<dbReference type="AlphaFoldDB" id="A0A9D4HW80"/>
<gene>
    <name evidence="1" type="ORF">DPMN_041618</name>
</gene>
<reference evidence="1" key="2">
    <citation type="submission" date="2020-11" db="EMBL/GenBank/DDBJ databases">
        <authorList>
            <person name="McCartney M.A."/>
            <person name="Auch B."/>
            <person name="Kono T."/>
            <person name="Mallez S."/>
            <person name="Becker A."/>
            <person name="Gohl D.M."/>
            <person name="Silverstein K.A.T."/>
            <person name="Koren S."/>
            <person name="Bechman K.B."/>
            <person name="Herman A."/>
            <person name="Abrahante J.E."/>
            <person name="Garbe J."/>
        </authorList>
    </citation>
    <scope>NUCLEOTIDE SEQUENCE</scope>
    <source>
        <strain evidence="1">Duluth1</strain>
        <tissue evidence="1">Whole animal</tissue>
    </source>
</reference>
<evidence type="ECO:0000313" key="1">
    <source>
        <dbReference type="EMBL" id="KAH3735157.1"/>
    </source>
</evidence>